<evidence type="ECO:0000256" key="2">
    <source>
        <dbReference type="ARBA" id="ARBA00007433"/>
    </source>
</evidence>
<dbReference type="Proteomes" id="UP000675881">
    <property type="component" value="Chromosome 8"/>
</dbReference>
<proteinExistence type="inferred from homology"/>
<dbReference type="Gene3D" id="3.30.1250.10">
    <property type="entry name" value="Ribosome maturation protein SBDS, N-terminal domain"/>
    <property type="match status" value="1"/>
</dbReference>
<protein>
    <submittedName>
        <fullName evidence="8">SDO1</fullName>
    </submittedName>
</protein>
<name>A0A7R8D3B7_LEPSM</name>
<keyword evidence="9" id="KW-1185">Reference proteome</keyword>
<dbReference type="AlphaFoldDB" id="A0A7R8D3B7"/>
<dbReference type="Pfam" id="PF01172">
    <property type="entry name" value="SBDS_N"/>
    <property type="match status" value="1"/>
</dbReference>
<dbReference type="InterPro" id="IPR018978">
    <property type="entry name" value="SDO1/SBDS_central"/>
</dbReference>
<evidence type="ECO:0000259" key="7">
    <source>
        <dbReference type="Pfam" id="PF09377"/>
    </source>
</evidence>
<dbReference type="EMBL" id="HG994587">
    <property type="protein sequence ID" value="CAF3015414.1"/>
    <property type="molecule type" value="Genomic_DNA"/>
</dbReference>
<dbReference type="Pfam" id="PF09377">
    <property type="entry name" value="SBDS_domain_II"/>
    <property type="match status" value="1"/>
</dbReference>
<keyword evidence="3" id="KW-0963">Cytoplasm</keyword>
<evidence type="ECO:0000313" key="8">
    <source>
        <dbReference type="EMBL" id="CAF3015414.1"/>
    </source>
</evidence>
<evidence type="ECO:0000256" key="5">
    <source>
        <dbReference type="ARBA" id="ARBA00049708"/>
    </source>
</evidence>
<dbReference type="InterPro" id="IPR039100">
    <property type="entry name" value="Sdo1/SBDS-like"/>
</dbReference>
<dbReference type="SUPFAM" id="SSF109728">
    <property type="entry name" value="Hypothetical protein AF0491, middle domain"/>
    <property type="match status" value="1"/>
</dbReference>
<dbReference type="OrthoDB" id="10253092at2759"/>
<comment type="similarity">
    <text evidence="2">Belongs to the SDO1/SBDS family.</text>
</comment>
<dbReference type="PANTHER" id="PTHR10927:SF1">
    <property type="entry name" value="RIBOSOME MATURATION PROTEIN SBDS"/>
    <property type="match status" value="1"/>
</dbReference>
<dbReference type="GO" id="GO:0005737">
    <property type="term" value="C:cytoplasm"/>
    <property type="evidence" value="ECO:0007669"/>
    <property type="project" value="UniProtKB-SubCell"/>
</dbReference>
<feature type="domain" description="Ribosome maturation protein SDO1/SBDS central" evidence="7">
    <location>
        <begin position="97"/>
        <end position="154"/>
    </location>
</feature>
<dbReference type="Gene3D" id="1.10.10.900">
    <property type="entry name" value="SBDS protein C-terminal domain, subdomain 1"/>
    <property type="match status" value="1"/>
</dbReference>
<keyword evidence="4" id="KW-0690">Ribosome biogenesis</keyword>
<comment type="subunit">
    <text evidence="5">Associates with the 60S ribosomal subunit.</text>
</comment>
<dbReference type="PANTHER" id="PTHR10927">
    <property type="entry name" value="RIBOSOME MATURATION PROTEIN SBDS"/>
    <property type="match status" value="1"/>
</dbReference>
<reference evidence="8" key="1">
    <citation type="submission" date="2021-02" db="EMBL/GenBank/DDBJ databases">
        <authorList>
            <person name="Bekaert M."/>
        </authorList>
    </citation>
    <scope>NUCLEOTIDE SEQUENCE</scope>
    <source>
        <strain evidence="8">IoA-00</strain>
    </source>
</reference>
<comment type="subcellular location">
    <subcellularLocation>
        <location evidence="1">Cytoplasm</location>
    </subcellularLocation>
</comment>
<dbReference type="InterPro" id="IPR036786">
    <property type="entry name" value="Ribosome_mat_SBDS_N_sf"/>
</dbReference>
<gene>
    <name evidence="8" type="ORF">LSAA_14399</name>
</gene>
<feature type="domain" description="Ribosome maturation protein SDO1/SBDS N-terminal" evidence="6">
    <location>
        <begin position="29"/>
        <end position="88"/>
    </location>
</feature>
<evidence type="ECO:0000256" key="1">
    <source>
        <dbReference type="ARBA" id="ARBA00004496"/>
    </source>
</evidence>
<accession>A0A7R8D3B7</accession>
<dbReference type="InterPro" id="IPR019783">
    <property type="entry name" value="SDO1/SBDS_N"/>
</dbReference>
<evidence type="ECO:0000256" key="4">
    <source>
        <dbReference type="ARBA" id="ARBA00022517"/>
    </source>
</evidence>
<organism evidence="8 9">
    <name type="scientific">Lepeophtheirus salmonis</name>
    <name type="common">Salmon louse</name>
    <name type="synonym">Caligus salmonis</name>
    <dbReference type="NCBI Taxonomy" id="72036"/>
    <lineage>
        <taxon>Eukaryota</taxon>
        <taxon>Metazoa</taxon>
        <taxon>Ecdysozoa</taxon>
        <taxon>Arthropoda</taxon>
        <taxon>Crustacea</taxon>
        <taxon>Multicrustacea</taxon>
        <taxon>Hexanauplia</taxon>
        <taxon>Copepoda</taxon>
        <taxon>Siphonostomatoida</taxon>
        <taxon>Caligidae</taxon>
        <taxon>Lepeophtheirus</taxon>
    </lineage>
</organism>
<dbReference type="SUPFAM" id="SSF89895">
    <property type="entry name" value="FYSH domain"/>
    <property type="match status" value="1"/>
</dbReference>
<sequence>MSPSSGSRRLGNALKSLATRIKFCLGAKGLKKDIDEVLQSHTLFANVSKGQTAKKEDIAKAFDGVTDQTEICKIILQKGDLQVSDKERVAQQGALFKDLATTLSNKCVNPDTKRPYSISMIEKAMKRASISIEIARMQVKLIFHPVSCTKPMKKELSGISFEKEDTTDEGECVIIAFIDPGDYRNIEESIRSVTKGKGSMELLTLKEVIEEEETL</sequence>
<evidence type="ECO:0000256" key="3">
    <source>
        <dbReference type="ARBA" id="ARBA00022490"/>
    </source>
</evidence>
<dbReference type="InterPro" id="IPR037188">
    <property type="entry name" value="Sdo1/SBDS_central_sf"/>
</dbReference>
<evidence type="ECO:0000313" key="9">
    <source>
        <dbReference type="Proteomes" id="UP000675881"/>
    </source>
</evidence>
<dbReference type="GO" id="GO:0042254">
    <property type="term" value="P:ribosome biogenesis"/>
    <property type="evidence" value="ECO:0007669"/>
    <property type="project" value="UniProtKB-KW"/>
</dbReference>
<evidence type="ECO:0000259" key="6">
    <source>
        <dbReference type="Pfam" id="PF01172"/>
    </source>
</evidence>